<evidence type="ECO:0000313" key="3">
    <source>
        <dbReference type="Proteomes" id="UP000054342"/>
    </source>
</evidence>
<feature type="region of interest" description="Disordered" evidence="1">
    <location>
        <begin position="462"/>
        <end position="492"/>
    </location>
</feature>
<feature type="compositionally biased region" description="Low complexity" evidence="1">
    <location>
        <begin position="480"/>
        <end position="489"/>
    </location>
</feature>
<feature type="compositionally biased region" description="Basic residues" evidence="1">
    <location>
        <begin position="290"/>
        <end position="303"/>
    </location>
</feature>
<feature type="compositionally biased region" description="Polar residues" evidence="1">
    <location>
        <begin position="69"/>
        <end position="85"/>
    </location>
</feature>
<feature type="compositionally biased region" description="Polar residues" evidence="1">
    <location>
        <begin position="462"/>
        <end position="472"/>
    </location>
</feature>
<gene>
    <name evidence="2" type="ORF">PV05_03943</name>
</gene>
<dbReference type="Proteomes" id="UP000054342">
    <property type="component" value="Unassembled WGS sequence"/>
</dbReference>
<feature type="compositionally biased region" description="Polar residues" evidence="1">
    <location>
        <begin position="338"/>
        <end position="350"/>
    </location>
</feature>
<sequence>MDRWYHLTLKPSLLTVQQYRRFQIRFTRDEDYYEAMKMLSRANVPTVEAGSFPAQSKPQHPPPPIMLTPNDSASQIGTSNEASTSHNQMLGFSSLGRPTIHTLRPAMAPPAYVPAALDNAQSRSAANQPILDHLQTGPTLRGQPGGPRSNISLSTATTLVNAKEQFGIQNTYGRYDVNSYLPTSQPPGISHLQVDTKPAQQSSTARLDQHEFALGLPPRRTLPFRKPEPSANTSGSTSGSRSVRLTNQAESDSMAVPSVAAEDDLSTVASPQATGKRKRGAAKSTGKPPAARKPRAPNKRAKAGCKSTANARPVPTVEELLKQSSPGLTRRMTRAMSILSTQNDHTQQLKPTKADIAEPEQPSPQPEASHEAHREPSPLLGSPTRRITRSTSKVSASVEHMKIPEPDTQPQQGKGNPYPCTPAEQIIDPLTPASPEAQHVAINPNLNTNVQPSARNLLIQSEPTTVPPSSFTCADPQPRPNQHQHQPEPSTDPVQAIPSMLTNLDGDPNFANAMDKLHAWSEQPPSVRLQTLKSYFCRLIMQPDFLNLCKDIDGMWEGEILNARLARMS</sequence>
<dbReference type="AlphaFoldDB" id="A0A0D2EV07"/>
<accession>A0A0D2EV07</accession>
<feature type="compositionally biased region" description="Low complexity" evidence="1">
    <location>
        <begin position="233"/>
        <end position="244"/>
    </location>
</feature>
<keyword evidence="3" id="KW-1185">Reference proteome</keyword>
<dbReference type="OrthoDB" id="5360255at2759"/>
<dbReference type="EMBL" id="KN847318">
    <property type="protein sequence ID" value="KIW59498.1"/>
    <property type="molecule type" value="Genomic_DNA"/>
</dbReference>
<organism evidence="2 3">
    <name type="scientific">Exophiala xenobiotica</name>
    <dbReference type="NCBI Taxonomy" id="348802"/>
    <lineage>
        <taxon>Eukaryota</taxon>
        <taxon>Fungi</taxon>
        <taxon>Dikarya</taxon>
        <taxon>Ascomycota</taxon>
        <taxon>Pezizomycotina</taxon>
        <taxon>Eurotiomycetes</taxon>
        <taxon>Chaetothyriomycetidae</taxon>
        <taxon>Chaetothyriales</taxon>
        <taxon>Herpotrichiellaceae</taxon>
        <taxon>Exophiala</taxon>
    </lineage>
</organism>
<dbReference type="GeneID" id="25325851"/>
<reference evidence="2 3" key="1">
    <citation type="submission" date="2015-01" db="EMBL/GenBank/DDBJ databases">
        <title>The Genome Sequence of Exophiala xenobiotica CBS118157.</title>
        <authorList>
            <consortium name="The Broad Institute Genomics Platform"/>
            <person name="Cuomo C."/>
            <person name="de Hoog S."/>
            <person name="Gorbushina A."/>
            <person name="Stielow B."/>
            <person name="Teixiera M."/>
            <person name="Abouelleil A."/>
            <person name="Chapman S.B."/>
            <person name="Priest M."/>
            <person name="Young S.K."/>
            <person name="Wortman J."/>
            <person name="Nusbaum C."/>
            <person name="Birren B."/>
        </authorList>
    </citation>
    <scope>NUCLEOTIDE SEQUENCE [LARGE SCALE GENOMIC DNA]</scope>
    <source>
        <strain evidence="2 3">CBS 118157</strain>
    </source>
</reference>
<evidence type="ECO:0000256" key="1">
    <source>
        <dbReference type="SAM" id="MobiDB-lite"/>
    </source>
</evidence>
<feature type="region of interest" description="Disordered" evidence="1">
    <location>
        <begin position="184"/>
        <end position="428"/>
    </location>
</feature>
<protein>
    <submittedName>
        <fullName evidence="2">Uncharacterized protein</fullName>
    </submittedName>
</protein>
<evidence type="ECO:0000313" key="2">
    <source>
        <dbReference type="EMBL" id="KIW59498.1"/>
    </source>
</evidence>
<feature type="region of interest" description="Disordered" evidence="1">
    <location>
        <begin position="49"/>
        <end position="85"/>
    </location>
</feature>
<dbReference type="HOGENOM" id="CLU_028413_0_0_1"/>
<proteinExistence type="predicted"/>
<dbReference type="STRING" id="348802.A0A0D2EV07"/>
<dbReference type="RefSeq" id="XP_013320082.1">
    <property type="nucleotide sequence ID" value="XM_013464628.1"/>
</dbReference>
<name>A0A0D2EV07_9EURO</name>